<name>A0A5N3P7Y8_9HYPH</name>
<sequence length="81" mass="8459">MPPDLNLDLIGALTGFSVGTLDGRDAMMVIEIAANAEDFAQGIRHKMPVAMTPERARELGEALLMAAAAANMGDAPSYAVN</sequence>
<keyword evidence="2" id="KW-1185">Reference proteome</keyword>
<accession>A0A5N3P7Y8</accession>
<organism evidence="1 2">
    <name type="scientific">Microvirga brassicacearum</name>
    <dbReference type="NCBI Taxonomy" id="2580413"/>
    <lineage>
        <taxon>Bacteria</taxon>
        <taxon>Pseudomonadati</taxon>
        <taxon>Pseudomonadota</taxon>
        <taxon>Alphaproteobacteria</taxon>
        <taxon>Hyphomicrobiales</taxon>
        <taxon>Methylobacteriaceae</taxon>
        <taxon>Microvirga</taxon>
    </lineage>
</organism>
<protein>
    <submittedName>
        <fullName evidence="1">Uncharacterized protein</fullName>
    </submittedName>
</protein>
<gene>
    <name evidence="1" type="ORF">FEZ63_16620</name>
</gene>
<dbReference type="EMBL" id="VCMV01000026">
    <property type="protein sequence ID" value="KAB0265859.1"/>
    <property type="molecule type" value="Genomic_DNA"/>
</dbReference>
<proteinExistence type="predicted"/>
<evidence type="ECO:0000313" key="2">
    <source>
        <dbReference type="Proteomes" id="UP000325684"/>
    </source>
</evidence>
<dbReference type="Proteomes" id="UP000325684">
    <property type="component" value="Unassembled WGS sequence"/>
</dbReference>
<dbReference type="OrthoDB" id="8020826at2"/>
<dbReference type="AlphaFoldDB" id="A0A5N3P7Y8"/>
<dbReference type="RefSeq" id="WP_150946509.1">
    <property type="nucleotide sequence ID" value="NZ_VCMV01000026.1"/>
</dbReference>
<reference evidence="1 2" key="1">
    <citation type="journal article" date="2019" name="Microorganisms">
        <title>Genome Insights into the Novel Species Microvirga brassicacearum, a Rapeseed Endophyte with Biotechnological Potential.</title>
        <authorList>
            <person name="Jimenez-Gomez A."/>
            <person name="Saati-Santamaria Z."/>
            <person name="Igual J.M."/>
            <person name="Rivas R."/>
            <person name="Mateos P.F."/>
            <person name="Garcia-Fraile P."/>
        </authorList>
    </citation>
    <scope>NUCLEOTIDE SEQUENCE [LARGE SCALE GENOMIC DNA]</scope>
    <source>
        <strain evidence="1 2">CDVBN77</strain>
    </source>
</reference>
<comment type="caution">
    <text evidence="1">The sequence shown here is derived from an EMBL/GenBank/DDBJ whole genome shotgun (WGS) entry which is preliminary data.</text>
</comment>
<evidence type="ECO:0000313" key="1">
    <source>
        <dbReference type="EMBL" id="KAB0265859.1"/>
    </source>
</evidence>